<evidence type="ECO:0000313" key="3">
    <source>
        <dbReference type="EMBL" id="MBC2668133.1"/>
    </source>
</evidence>
<gene>
    <name evidence="3" type="ORF">H7F53_03115</name>
</gene>
<reference evidence="3 4" key="1">
    <citation type="submission" date="2020-08" db="EMBL/GenBank/DDBJ databases">
        <title>The genome sequence of type strain Novosphingobium piscinae KCTC 42194.</title>
        <authorList>
            <person name="Liu Y."/>
        </authorList>
    </citation>
    <scope>NUCLEOTIDE SEQUENCE [LARGE SCALE GENOMIC DNA]</scope>
    <source>
        <strain evidence="3 4">KCTC 42194</strain>
    </source>
</reference>
<dbReference type="RefSeq" id="WP_185678015.1">
    <property type="nucleotide sequence ID" value="NZ_JACLAX010000002.1"/>
</dbReference>
<dbReference type="EMBL" id="JACLAX010000002">
    <property type="protein sequence ID" value="MBC2668133.1"/>
    <property type="molecule type" value="Genomic_DNA"/>
</dbReference>
<organism evidence="3 4">
    <name type="scientific">Novosphingobium piscinae</name>
    <dbReference type="NCBI Taxonomy" id="1507448"/>
    <lineage>
        <taxon>Bacteria</taxon>
        <taxon>Pseudomonadati</taxon>
        <taxon>Pseudomonadota</taxon>
        <taxon>Alphaproteobacteria</taxon>
        <taxon>Sphingomonadales</taxon>
        <taxon>Sphingomonadaceae</taxon>
        <taxon>Novosphingobium</taxon>
    </lineage>
</organism>
<keyword evidence="4" id="KW-1185">Reference proteome</keyword>
<dbReference type="Proteomes" id="UP000551327">
    <property type="component" value="Unassembled WGS sequence"/>
</dbReference>
<sequence length="329" mass="35471">MNAAGPARGEPVSIGVVAIGRNEGERLRRCLASVDYPGARVVYVDSGSTDGSCALAASLGAEVVQLDMDQPFTAARARNAGWQALVDGGAAPDVIQFIDGDCEFERGWIERAIAFLASDPKAAVVCGRRRERFPEASFYNRLCDAEWNTPVGQADACGGDAAMRTAALVAAGGFDPLLSAGEEPELCHRLRSEGWTIWRIDAAMTIHDAAMFRFGQWWLRAVRSGLGYAQAWRATAQRPAPLYRRECLRALGWTGGVTLVACALGLWLGWAGLAFAPAVWAAQYLRLAPRYGPRHAGLLLVGKFAEARGILLYLRRALAGRPGGTIFYK</sequence>
<dbReference type="PANTHER" id="PTHR43646:SF6">
    <property type="entry name" value="PRE-MYCOFACTOCIN GLYCOSYLTRANSFERASE"/>
    <property type="match status" value="1"/>
</dbReference>
<keyword evidence="1" id="KW-0472">Membrane</keyword>
<dbReference type="AlphaFoldDB" id="A0A7X1FW83"/>
<evidence type="ECO:0000259" key="2">
    <source>
        <dbReference type="Pfam" id="PF00535"/>
    </source>
</evidence>
<feature type="domain" description="Glycosyltransferase 2-like" evidence="2">
    <location>
        <begin position="21"/>
        <end position="134"/>
    </location>
</feature>
<comment type="caution">
    <text evidence="3">The sequence shown here is derived from an EMBL/GenBank/DDBJ whole genome shotgun (WGS) entry which is preliminary data.</text>
</comment>
<dbReference type="CDD" id="cd00761">
    <property type="entry name" value="Glyco_tranf_GTA_type"/>
    <property type="match status" value="1"/>
</dbReference>
<evidence type="ECO:0000313" key="4">
    <source>
        <dbReference type="Proteomes" id="UP000551327"/>
    </source>
</evidence>
<dbReference type="InterPro" id="IPR029044">
    <property type="entry name" value="Nucleotide-diphossugar_trans"/>
</dbReference>
<feature type="transmembrane region" description="Helical" evidence="1">
    <location>
        <begin position="250"/>
        <end position="276"/>
    </location>
</feature>
<dbReference type="SUPFAM" id="SSF53448">
    <property type="entry name" value="Nucleotide-diphospho-sugar transferases"/>
    <property type="match status" value="1"/>
</dbReference>
<evidence type="ECO:0000256" key="1">
    <source>
        <dbReference type="SAM" id="Phobius"/>
    </source>
</evidence>
<protein>
    <submittedName>
        <fullName evidence="3">Glycosyltransferase family 2 protein</fullName>
    </submittedName>
</protein>
<dbReference type="GO" id="GO:0016740">
    <property type="term" value="F:transferase activity"/>
    <property type="evidence" value="ECO:0007669"/>
    <property type="project" value="UniProtKB-KW"/>
</dbReference>
<name>A0A7X1FW83_9SPHN</name>
<dbReference type="Pfam" id="PF00535">
    <property type="entry name" value="Glycos_transf_2"/>
    <property type="match status" value="1"/>
</dbReference>
<keyword evidence="1" id="KW-1133">Transmembrane helix</keyword>
<keyword evidence="1" id="KW-0812">Transmembrane</keyword>
<accession>A0A7X1FW83</accession>
<proteinExistence type="predicted"/>
<dbReference type="InterPro" id="IPR001173">
    <property type="entry name" value="Glyco_trans_2-like"/>
</dbReference>
<keyword evidence="3" id="KW-0808">Transferase</keyword>
<dbReference type="PANTHER" id="PTHR43646">
    <property type="entry name" value="GLYCOSYLTRANSFERASE"/>
    <property type="match status" value="1"/>
</dbReference>
<dbReference type="Gene3D" id="3.90.550.10">
    <property type="entry name" value="Spore Coat Polysaccharide Biosynthesis Protein SpsA, Chain A"/>
    <property type="match status" value="1"/>
</dbReference>